<feature type="domain" description="Myb-like" evidence="1">
    <location>
        <begin position="102"/>
        <end position="152"/>
    </location>
</feature>
<evidence type="ECO:0000313" key="4">
    <source>
        <dbReference type="Proteomes" id="UP000187209"/>
    </source>
</evidence>
<dbReference type="Gene3D" id="1.10.10.60">
    <property type="entry name" value="Homeodomain-like"/>
    <property type="match status" value="2"/>
</dbReference>
<dbReference type="OrthoDB" id="330397at2759"/>
<evidence type="ECO:0008006" key="5">
    <source>
        <dbReference type="Google" id="ProtNLM"/>
    </source>
</evidence>
<accession>A0A1R2B6F1</accession>
<dbReference type="GO" id="GO:0000978">
    <property type="term" value="F:RNA polymerase II cis-regulatory region sequence-specific DNA binding"/>
    <property type="evidence" value="ECO:0007669"/>
    <property type="project" value="TreeGrafter"/>
</dbReference>
<dbReference type="PANTHER" id="PTHR45614:SF274">
    <property type="entry name" value="MYB-LIKE DNA-BINDING PROTEIN"/>
    <property type="match status" value="1"/>
</dbReference>
<dbReference type="GO" id="GO:0000981">
    <property type="term" value="F:DNA-binding transcription factor activity, RNA polymerase II-specific"/>
    <property type="evidence" value="ECO:0007669"/>
    <property type="project" value="TreeGrafter"/>
</dbReference>
<evidence type="ECO:0000259" key="1">
    <source>
        <dbReference type="PROSITE" id="PS50090"/>
    </source>
</evidence>
<organism evidence="3 4">
    <name type="scientific">Stentor coeruleus</name>
    <dbReference type="NCBI Taxonomy" id="5963"/>
    <lineage>
        <taxon>Eukaryota</taxon>
        <taxon>Sar</taxon>
        <taxon>Alveolata</taxon>
        <taxon>Ciliophora</taxon>
        <taxon>Postciliodesmatophora</taxon>
        <taxon>Heterotrichea</taxon>
        <taxon>Heterotrichida</taxon>
        <taxon>Stentoridae</taxon>
        <taxon>Stentor</taxon>
    </lineage>
</organism>
<dbReference type="InterPro" id="IPR001005">
    <property type="entry name" value="SANT/Myb"/>
</dbReference>
<feature type="domain" description="Myb-like" evidence="1">
    <location>
        <begin position="47"/>
        <end position="101"/>
    </location>
</feature>
<dbReference type="InterPro" id="IPR050560">
    <property type="entry name" value="MYB_TF"/>
</dbReference>
<gene>
    <name evidence="3" type="ORF">SteCoe_29241</name>
</gene>
<feature type="domain" description="HTH myb-type" evidence="2">
    <location>
        <begin position="47"/>
        <end position="101"/>
    </location>
</feature>
<dbReference type="PROSITE" id="PS51294">
    <property type="entry name" value="HTH_MYB"/>
    <property type="match status" value="2"/>
</dbReference>
<dbReference type="EMBL" id="MPUH01000909">
    <property type="protein sequence ID" value="OMJ72348.1"/>
    <property type="molecule type" value="Genomic_DNA"/>
</dbReference>
<keyword evidence="4" id="KW-1185">Reference proteome</keyword>
<protein>
    <recommendedName>
        <fullName evidence="5">Myb-like DNA-binding domain containing protein</fullName>
    </recommendedName>
</protein>
<dbReference type="PANTHER" id="PTHR45614">
    <property type="entry name" value="MYB PROTEIN-RELATED"/>
    <property type="match status" value="1"/>
</dbReference>
<dbReference type="InterPro" id="IPR009057">
    <property type="entry name" value="Homeodomain-like_sf"/>
</dbReference>
<dbReference type="InterPro" id="IPR017930">
    <property type="entry name" value="Myb_dom"/>
</dbReference>
<proteinExistence type="predicted"/>
<evidence type="ECO:0000259" key="2">
    <source>
        <dbReference type="PROSITE" id="PS51294"/>
    </source>
</evidence>
<dbReference type="CDD" id="cd00167">
    <property type="entry name" value="SANT"/>
    <property type="match status" value="2"/>
</dbReference>
<dbReference type="Pfam" id="PF13921">
    <property type="entry name" value="Myb_DNA-bind_6"/>
    <property type="match status" value="1"/>
</dbReference>
<feature type="domain" description="HTH myb-type" evidence="2">
    <location>
        <begin position="102"/>
        <end position="154"/>
    </location>
</feature>
<dbReference type="SMART" id="SM00717">
    <property type="entry name" value="SANT"/>
    <property type="match status" value="2"/>
</dbReference>
<name>A0A1R2B6F1_9CILI</name>
<dbReference type="Proteomes" id="UP000187209">
    <property type="component" value="Unassembled WGS sequence"/>
</dbReference>
<dbReference type="PROSITE" id="PS50090">
    <property type="entry name" value="MYB_LIKE"/>
    <property type="match status" value="2"/>
</dbReference>
<dbReference type="SUPFAM" id="SSF46689">
    <property type="entry name" value="Homeodomain-like"/>
    <property type="match status" value="1"/>
</dbReference>
<reference evidence="3 4" key="1">
    <citation type="submission" date="2016-11" db="EMBL/GenBank/DDBJ databases">
        <title>The macronuclear genome of Stentor coeruleus: a giant cell with tiny introns.</title>
        <authorList>
            <person name="Slabodnick M."/>
            <person name="Ruby J.G."/>
            <person name="Reiff S.B."/>
            <person name="Swart E.C."/>
            <person name="Gosai S."/>
            <person name="Prabakaran S."/>
            <person name="Witkowska E."/>
            <person name="Larue G.E."/>
            <person name="Fisher S."/>
            <person name="Freeman R.M."/>
            <person name="Gunawardena J."/>
            <person name="Chu W."/>
            <person name="Stover N.A."/>
            <person name="Gregory B.D."/>
            <person name="Nowacki M."/>
            <person name="Derisi J."/>
            <person name="Roy S.W."/>
            <person name="Marshall W.F."/>
            <person name="Sood P."/>
        </authorList>
    </citation>
    <scope>NUCLEOTIDE SEQUENCE [LARGE SCALE GENOMIC DNA]</scope>
    <source>
        <strain evidence="3">WM001</strain>
    </source>
</reference>
<dbReference type="AlphaFoldDB" id="A0A1R2B6F1"/>
<dbReference type="GO" id="GO:0005634">
    <property type="term" value="C:nucleus"/>
    <property type="evidence" value="ECO:0007669"/>
    <property type="project" value="TreeGrafter"/>
</dbReference>
<comment type="caution">
    <text evidence="3">The sequence shown here is derived from an EMBL/GenBank/DDBJ whole genome shotgun (WGS) entry which is preliminary data.</text>
</comment>
<sequence>MDQNIAPFQITTGVWMVPCAIDKAQKRYRPVARPFGSMKSKEKVDTRKSWTHEEDEILKRIIENNGPKHWSAIAVELNELAHGGLPLRKGKQCRERWLGHLNPSIQKREWSEYEDVVLVTKQAMLGNKWSEISKFLPGRTENQIKNRWRRLDKIGNKTISKTPRNVFEELPLEYLLRQVDSQPTYTNVNCFSPLNFLIPCKNEQ</sequence>
<evidence type="ECO:0000313" key="3">
    <source>
        <dbReference type="EMBL" id="OMJ72348.1"/>
    </source>
</evidence>